<feature type="compositionally biased region" description="Acidic residues" evidence="2">
    <location>
        <begin position="870"/>
        <end position="885"/>
    </location>
</feature>
<dbReference type="Proteomes" id="UP001165065">
    <property type="component" value="Unassembled WGS sequence"/>
</dbReference>
<feature type="domain" description="TTI1 N-terminal TPR" evidence="3">
    <location>
        <begin position="155"/>
        <end position="385"/>
    </location>
</feature>
<evidence type="ECO:0000259" key="4">
    <source>
        <dbReference type="Pfam" id="PF24181"/>
    </source>
</evidence>
<keyword evidence="6" id="KW-1185">Reference proteome</keyword>
<reference evidence="6" key="1">
    <citation type="journal article" date="2023" name="Commun. Biol.">
        <title>Genome analysis of Parmales, the sister group of diatoms, reveals the evolutionary specialization of diatoms from phago-mixotrophs to photoautotrophs.</title>
        <authorList>
            <person name="Ban H."/>
            <person name="Sato S."/>
            <person name="Yoshikawa S."/>
            <person name="Yamada K."/>
            <person name="Nakamura Y."/>
            <person name="Ichinomiya M."/>
            <person name="Sato N."/>
            <person name="Blanc-Mathieu R."/>
            <person name="Endo H."/>
            <person name="Kuwata A."/>
            <person name="Ogata H."/>
        </authorList>
    </citation>
    <scope>NUCLEOTIDE SEQUENCE [LARGE SCALE GENOMIC DNA]</scope>
</reference>
<evidence type="ECO:0000259" key="3">
    <source>
        <dbReference type="Pfam" id="PF24173"/>
    </source>
</evidence>
<accession>A0A9W7L3E0</accession>
<dbReference type="OrthoDB" id="198872at2759"/>
<name>A0A9W7L3E0_9STRA</name>
<feature type="region of interest" description="Disordered" evidence="2">
    <location>
        <begin position="614"/>
        <end position="649"/>
    </location>
</feature>
<dbReference type="SUPFAM" id="SSF48371">
    <property type="entry name" value="ARM repeat"/>
    <property type="match status" value="1"/>
</dbReference>
<dbReference type="InterPro" id="IPR057566">
    <property type="entry name" value="TPR_TTI1_N"/>
</dbReference>
<evidence type="ECO:0000313" key="6">
    <source>
        <dbReference type="Proteomes" id="UP001165065"/>
    </source>
</evidence>
<dbReference type="AlphaFoldDB" id="A0A9W7L3E0"/>
<feature type="region of interest" description="Disordered" evidence="2">
    <location>
        <begin position="861"/>
        <end position="892"/>
    </location>
</feature>
<sequence>MSAQIEREMTTIYQSLKPKLDHVMITLSTYRKSSSSPTPPPSSTLISQLISLHKAIVDAKETLQSLKRSQMLAVCLSKMSAFILLPFAATTQNLSARTSLPPPPPEQAKKNNCIEAAALSIEAYCGFLTTQISSPLSLLSGESFRNTLVSLVMSLPPSPETATDARSVAMFKAIVVLINSPDDATTGQLEEYLPPPLIASITQTALSVSKHIPNRDASHQLASMATLTSLISNVPNHEVWVSIFPGTVGGIFKVLYDSITSKHKDHALASSCMEAFQALLEVACEDTKNGLEERNKTVNDLFAPPPSSPPPTSPPFSPLLNLELTRSNLTPILTLILHNTRLHPSLKLRKCCAELTSSTLLKSRLTLEPLTEALFDTLVILLHDDIDEVKTIAQQGFETLKASISDSSWRSLRASQIVDRILALLPMTSSLLPHPPSISAHVRLLTGYFDLCDNLLFLSLPSNVELLIDALCTAFQPSTSASISTSGSMGTVAFMNSSGFYLPRFRYLSNDSLVSACNGLVRGIAAGTKNDGVLEVVVAGLLRRMERWDGGGENDRDGGAAVVLTELFKGIHEANTNLAWAVATSVVECRGWKCATCFEEVEIAESDSGEEDFESWMNRSTRKGTRKGRKRKKATRRILPPSSQSSVNRGRQLESNAYFISSLLSLMASLPPLLKADFKMLLPEVLYSVICKAGCKHSVVKMAAINCLNSIASDCGFGDIKSLIVINMDYLADGFINSTRYSLRNAVGKGDILEGVVNVLLGYGCTLPILIDVVKACLAEVDDMRGMEAEEQKVNSVLNILGCIVQSVEGEMEEVREQVKRSKSDREYLEKLLERYGDDNVVLGEGKEKVEDGEIEGFFKDYHDKKGKGDEEETKDTGEGDEEEMEKEKADNKVASEQSRILREVLSRCCYYLPLPSLSTAVASFAVATKCFEALKKIGNSDGTGDPLLMAINDVWASVLSSVLTRRGLGGGKQKSKGRAFLEVEGDASNIVNRTLLKKTYYDSPSGQDSRLGFEVGDTETKERILFTHLFELTAYLCREAGDFMARRVDEVFNLGGLVLKRQGAGAGSGRKAALILAAIDCFCAIFENCGEGVAGKVELATAMVVGWLSDKGDVGSKAEECCKIMCKIDIEGAYEGLVKGGGERGEVLLRWMEEGGDVE</sequence>
<dbReference type="Pfam" id="PF21547">
    <property type="entry name" value="TTI1"/>
    <property type="match status" value="1"/>
</dbReference>
<dbReference type="PANTHER" id="PTHR18460:SF3">
    <property type="entry name" value="TELO2-INTERACTING PROTEIN 1 HOMOLOG"/>
    <property type="match status" value="1"/>
</dbReference>
<feature type="domain" description="TTI1 C-terminal TPR" evidence="4">
    <location>
        <begin position="839"/>
        <end position="960"/>
    </location>
</feature>
<dbReference type="PANTHER" id="PTHR18460">
    <property type="entry name" value="TEL2 INTERACTING PROTEIN 1 TTI1 FAMILY MEMBER"/>
    <property type="match status" value="1"/>
</dbReference>
<dbReference type="EMBL" id="BRYA01000667">
    <property type="protein sequence ID" value="GMI28693.1"/>
    <property type="molecule type" value="Genomic_DNA"/>
</dbReference>
<gene>
    <name evidence="5" type="ORF">TrCOL_g12119</name>
</gene>
<proteinExistence type="predicted"/>
<comment type="caution">
    <text evidence="5">The sequence shown here is derived from an EMBL/GenBank/DDBJ whole genome shotgun (WGS) entry which is preliminary data.</text>
</comment>
<evidence type="ECO:0000256" key="1">
    <source>
        <dbReference type="SAM" id="Coils"/>
    </source>
</evidence>
<dbReference type="InterPro" id="IPR057567">
    <property type="entry name" value="TPR_TTI1_C"/>
</dbReference>
<dbReference type="Pfam" id="PF24173">
    <property type="entry name" value="TPR_TTI1_N"/>
    <property type="match status" value="1"/>
</dbReference>
<dbReference type="InterPro" id="IPR016024">
    <property type="entry name" value="ARM-type_fold"/>
</dbReference>
<dbReference type="Pfam" id="PF24181">
    <property type="entry name" value="TPR_TTI1_C"/>
    <property type="match status" value="1"/>
</dbReference>
<organism evidence="5 6">
    <name type="scientific">Triparma columacea</name>
    <dbReference type="NCBI Taxonomy" id="722753"/>
    <lineage>
        <taxon>Eukaryota</taxon>
        <taxon>Sar</taxon>
        <taxon>Stramenopiles</taxon>
        <taxon>Ochrophyta</taxon>
        <taxon>Bolidophyceae</taxon>
        <taxon>Parmales</taxon>
        <taxon>Triparmaceae</taxon>
        <taxon>Triparma</taxon>
    </lineage>
</organism>
<dbReference type="InterPro" id="IPR052587">
    <property type="entry name" value="TELO2-interacting_protein_1"/>
</dbReference>
<evidence type="ECO:0000256" key="2">
    <source>
        <dbReference type="SAM" id="MobiDB-lite"/>
    </source>
</evidence>
<keyword evidence="1" id="KW-0175">Coiled coil</keyword>
<feature type="compositionally biased region" description="Basic residues" evidence="2">
    <location>
        <begin position="620"/>
        <end position="636"/>
    </location>
</feature>
<feature type="coiled-coil region" evidence="1">
    <location>
        <begin position="805"/>
        <end position="832"/>
    </location>
</feature>
<protein>
    <submittedName>
        <fullName evidence="5">Uncharacterized protein</fullName>
    </submittedName>
</protein>
<dbReference type="InterPro" id="IPR049362">
    <property type="entry name" value="TTI1_rpt"/>
</dbReference>
<evidence type="ECO:0000313" key="5">
    <source>
        <dbReference type="EMBL" id="GMI28693.1"/>
    </source>
</evidence>
<dbReference type="GO" id="GO:0005737">
    <property type="term" value="C:cytoplasm"/>
    <property type="evidence" value="ECO:0007669"/>
    <property type="project" value="TreeGrafter"/>
</dbReference>